<evidence type="ECO:0000313" key="1">
    <source>
        <dbReference type="EMBL" id="MDG4945070.1"/>
    </source>
</evidence>
<dbReference type="RefSeq" id="WP_304419793.1">
    <property type="nucleotide sequence ID" value="NZ_JANCMU010000001.1"/>
</dbReference>
<comment type="caution">
    <text evidence="1">The sequence shown here is derived from an EMBL/GenBank/DDBJ whole genome shotgun (WGS) entry which is preliminary data.</text>
</comment>
<keyword evidence="2" id="KW-1185">Reference proteome</keyword>
<organism evidence="1 2">
    <name type="scientific">Profundicola chukchiensis</name>
    <dbReference type="NCBI Taxonomy" id="2961959"/>
    <lineage>
        <taxon>Bacteria</taxon>
        <taxon>Pseudomonadati</taxon>
        <taxon>Bacteroidota</taxon>
        <taxon>Flavobacteriia</taxon>
        <taxon>Flavobacteriales</taxon>
        <taxon>Weeksellaceae</taxon>
        <taxon>Profundicola</taxon>
    </lineage>
</organism>
<name>A0A9X4MWX3_9FLAO</name>
<evidence type="ECO:0000313" key="2">
    <source>
        <dbReference type="Proteomes" id="UP001152599"/>
    </source>
</evidence>
<reference evidence="1" key="1">
    <citation type="submission" date="2022-07" db="EMBL/GenBank/DDBJ databases">
        <title>Description and genome-wide analysis of Profundicola chukchiensis gen. nov., sp. nov., marine bacteria isolated from bottom sediments of the Chukchi Sea.</title>
        <authorList>
            <person name="Romanenko L."/>
            <person name="Otstavnykh N."/>
            <person name="Kurilenko V."/>
            <person name="Eremeev V."/>
            <person name="Velansky P."/>
            <person name="Mikhailov V."/>
            <person name="Isaeva M."/>
        </authorList>
    </citation>
    <scope>NUCLEOTIDE SEQUENCE</scope>
    <source>
        <strain evidence="1">KMM 9713</strain>
    </source>
</reference>
<dbReference type="AlphaFoldDB" id="A0A9X4MWX3"/>
<gene>
    <name evidence="1" type="ORF">NMK71_01470</name>
</gene>
<dbReference type="EMBL" id="JANCMU010000001">
    <property type="protein sequence ID" value="MDG4945070.1"/>
    <property type="molecule type" value="Genomic_DNA"/>
</dbReference>
<proteinExistence type="predicted"/>
<sequence length="163" mass="19307">MKILLSIILIIIFCGITLSQETDKNFQKAFEIGLDSLIHNNPNDRYYLENFKTRPSKNALFIFSPDCDILDKDYAEKDPIARTILIPKNRRNYFINQNIFNKIIYGKRYTRLVVRNLFYNELDNKDFILVLYAGKKSGGIENLYLFNLEKFTIQQSCKAYYIY</sequence>
<protein>
    <submittedName>
        <fullName evidence="1">Uncharacterized protein</fullName>
    </submittedName>
</protein>
<accession>A0A9X4MWX3</accession>
<dbReference type="Proteomes" id="UP001152599">
    <property type="component" value="Unassembled WGS sequence"/>
</dbReference>